<feature type="domain" description="Nitroreductase" evidence="5">
    <location>
        <begin position="11"/>
        <end position="132"/>
    </location>
</feature>
<sequence>MTNETIKHQLNHRTIRAFKPTTLSTEQLNTLYSVASHTPTSMFMQQMSIMHITDPDKRAAIREISKQPYVGANGDLFILLVDLYRNQQIRQQKGKDDGRLHTADIFFQGLDDAIMAAQNIIVAAESMGLRCSPWFNQK</sequence>
<dbReference type="Pfam" id="PF00881">
    <property type="entry name" value="Nitroreductase"/>
    <property type="match status" value="1"/>
</dbReference>
<proteinExistence type="inferred from homology"/>
<comment type="similarity">
    <text evidence="1">Belongs to the flavin oxidoreductase frp family.</text>
</comment>
<keyword evidence="2" id="KW-0285">Flavoprotein</keyword>
<evidence type="ECO:0000256" key="2">
    <source>
        <dbReference type="ARBA" id="ARBA00022630"/>
    </source>
</evidence>
<accession>A0A0U5K551</accession>
<evidence type="ECO:0000259" key="5">
    <source>
        <dbReference type="Pfam" id="PF00881"/>
    </source>
</evidence>
<keyword evidence="3" id="KW-0288">FMN</keyword>
<gene>
    <name evidence="6" type="ORF">LRLP16767_LRLP167_02008</name>
</gene>
<evidence type="ECO:0000256" key="4">
    <source>
        <dbReference type="ARBA" id="ARBA00023002"/>
    </source>
</evidence>
<dbReference type="InterPro" id="IPR029479">
    <property type="entry name" value="Nitroreductase"/>
</dbReference>
<dbReference type="Gene3D" id="3.40.109.10">
    <property type="entry name" value="NADH Oxidase"/>
    <property type="match status" value="1"/>
</dbReference>
<dbReference type="AlphaFoldDB" id="A0A0U5K551"/>
<organism evidence="6">
    <name type="scientific">Limosilactobacillus reuteri</name>
    <name type="common">Lactobacillus reuteri</name>
    <dbReference type="NCBI Taxonomy" id="1598"/>
    <lineage>
        <taxon>Bacteria</taxon>
        <taxon>Bacillati</taxon>
        <taxon>Bacillota</taxon>
        <taxon>Bacilli</taxon>
        <taxon>Lactobacillales</taxon>
        <taxon>Lactobacillaceae</taxon>
        <taxon>Limosilactobacillus</taxon>
    </lineage>
</organism>
<evidence type="ECO:0000256" key="1">
    <source>
        <dbReference type="ARBA" id="ARBA00008366"/>
    </source>
</evidence>
<reference evidence="6" key="1">
    <citation type="submission" date="2015-10" db="EMBL/GenBank/DDBJ databases">
        <authorList>
            <person name="Gilbert D.G."/>
        </authorList>
    </citation>
    <scope>NUCLEOTIDE SEQUENCE</scope>
    <source>
        <strain evidence="6">Lp167-67</strain>
    </source>
</reference>
<evidence type="ECO:0000313" key="6">
    <source>
        <dbReference type="EMBL" id="CUR44202.1"/>
    </source>
</evidence>
<name>A0A0U5K551_LIMRT</name>
<dbReference type="InterPro" id="IPR000415">
    <property type="entry name" value="Nitroreductase-like"/>
</dbReference>
<keyword evidence="4" id="KW-0560">Oxidoreductase</keyword>
<evidence type="ECO:0000256" key="3">
    <source>
        <dbReference type="ARBA" id="ARBA00022643"/>
    </source>
</evidence>
<protein>
    <submittedName>
        <fullName evidence="6">Oxygen-insensitive NADPH nitroreductase</fullName>
    </submittedName>
</protein>
<dbReference type="PANTHER" id="PTHR43425">
    <property type="entry name" value="OXYGEN-INSENSITIVE NADPH NITROREDUCTASE"/>
    <property type="match status" value="1"/>
</dbReference>
<dbReference type="SUPFAM" id="SSF55469">
    <property type="entry name" value="FMN-dependent nitroreductase-like"/>
    <property type="match status" value="1"/>
</dbReference>
<dbReference type="EMBL" id="LN887823">
    <property type="protein sequence ID" value="CUR44202.1"/>
    <property type="molecule type" value="Genomic_DNA"/>
</dbReference>
<dbReference type="GO" id="GO:0016491">
    <property type="term" value="F:oxidoreductase activity"/>
    <property type="evidence" value="ECO:0007669"/>
    <property type="project" value="UniProtKB-KW"/>
</dbReference>
<dbReference type="PANTHER" id="PTHR43425:SF2">
    <property type="entry name" value="OXYGEN-INSENSITIVE NADPH NITROREDUCTASE"/>
    <property type="match status" value="1"/>
</dbReference>
<dbReference type="InterPro" id="IPR016446">
    <property type="entry name" value="Flavin_OxRdtase_Frp"/>
</dbReference>